<feature type="signal peptide" evidence="2">
    <location>
        <begin position="1"/>
        <end position="25"/>
    </location>
</feature>
<protein>
    <submittedName>
        <fullName evidence="3">Uncharacterized protein</fullName>
    </submittedName>
</protein>
<sequence length="336" mass="36316">MRALRSSTAVLLPLVAGLLSLAVWATPPPQRPGGWLGHDLMRYYASFEDLIAGQVLPDAGERAEEQASSSFVAVPDPLTHPLAAGHGSSHAGTASVVVGSRSRHRSTSGRVLVGGTGAPSFTHPEATPSWQQPAYNAASTSTRDPASPPAAMPPLTVPTWLPPDMIRRAAGEAKFGDPVLFDDLQTQVLERLRPHVAPDEFTQRNLHRLIRFDPPPAGWLDYEHKARVVRTVSRRTRGGDLNLWLFRNVDTPTHTIMFFHDLVVRAALAGRDIFTVRSYTAFAIPRFPNGLMVFVGQVHVNEVLVSRKPPAVPIAFAPRPATGDIGSASSGHDPDS</sequence>
<feature type="compositionally biased region" description="Low complexity" evidence="1">
    <location>
        <begin position="83"/>
        <end position="100"/>
    </location>
</feature>
<evidence type="ECO:0000313" key="4">
    <source>
        <dbReference type="Proteomes" id="UP000323386"/>
    </source>
</evidence>
<organism evidence="3 4">
    <name type="scientific">Pseudozyma flocculosa</name>
    <dbReference type="NCBI Taxonomy" id="84751"/>
    <lineage>
        <taxon>Eukaryota</taxon>
        <taxon>Fungi</taxon>
        <taxon>Dikarya</taxon>
        <taxon>Basidiomycota</taxon>
        <taxon>Ustilaginomycotina</taxon>
        <taxon>Ustilaginomycetes</taxon>
        <taxon>Ustilaginales</taxon>
        <taxon>Ustilaginaceae</taxon>
        <taxon>Pseudozyma</taxon>
    </lineage>
</organism>
<reference evidence="3 4" key="1">
    <citation type="submission" date="2018-03" db="EMBL/GenBank/DDBJ databases">
        <authorList>
            <person name="Guldener U."/>
        </authorList>
    </citation>
    <scope>NUCLEOTIDE SEQUENCE [LARGE SCALE GENOMIC DNA]</scope>
    <source>
        <strain evidence="3 4">DAOM196992</strain>
    </source>
</reference>
<feature type="chain" id="PRO_5022988400" evidence="2">
    <location>
        <begin position="26"/>
        <end position="336"/>
    </location>
</feature>
<evidence type="ECO:0000256" key="1">
    <source>
        <dbReference type="SAM" id="MobiDB-lite"/>
    </source>
</evidence>
<keyword evidence="2" id="KW-0732">Signal</keyword>
<evidence type="ECO:0000256" key="2">
    <source>
        <dbReference type="SAM" id="SignalP"/>
    </source>
</evidence>
<dbReference type="EMBL" id="OOIP01000030">
    <property type="protein sequence ID" value="SPO41715.1"/>
    <property type="molecule type" value="Genomic_DNA"/>
</dbReference>
<proteinExistence type="predicted"/>
<keyword evidence="4" id="KW-1185">Reference proteome</keyword>
<feature type="region of interest" description="Disordered" evidence="1">
    <location>
        <begin position="80"/>
        <end position="149"/>
    </location>
</feature>
<name>A0A5C3FDF7_9BASI</name>
<gene>
    <name evidence="3" type="ORF">PSFLO_07197</name>
</gene>
<accession>A0A5C3FDF7</accession>
<feature type="compositionally biased region" description="Polar residues" evidence="1">
    <location>
        <begin position="128"/>
        <end position="144"/>
    </location>
</feature>
<dbReference type="AlphaFoldDB" id="A0A5C3FDF7"/>
<evidence type="ECO:0000313" key="3">
    <source>
        <dbReference type="EMBL" id="SPO41715.1"/>
    </source>
</evidence>
<dbReference type="Proteomes" id="UP000323386">
    <property type="component" value="Unassembled WGS sequence"/>
</dbReference>